<comment type="caution">
    <text evidence="3">The sequence shown here is derived from an EMBL/GenBank/DDBJ whole genome shotgun (WGS) entry which is preliminary data.</text>
</comment>
<evidence type="ECO:0000259" key="2">
    <source>
        <dbReference type="SMART" id="SM01022"/>
    </source>
</evidence>
<dbReference type="SMART" id="SM01022">
    <property type="entry name" value="ASCH"/>
    <property type="match status" value="1"/>
</dbReference>
<dbReference type="InterPro" id="IPR007374">
    <property type="entry name" value="ASCH_domain"/>
</dbReference>
<evidence type="ECO:0000313" key="3">
    <source>
        <dbReference type="EMBL" id="OQO71644.1"/>
    </source>
</evidence>
<dbReference type="InterPro" id="IPR015947">
    <property type="entry name" value="PUA-like_sf"/>
</dbReference>
<protein>
    <submittedName>
        <fullName evidence="3">RNA-binding protein</fullName>
    </submittedName>
</protein>
<dbReference type="InterPro" id="IPR006118">
    <property type="entry name" value="Recombinase_CS"/>
</dbReference>
<dbReference type="Pfam" id="PF12961">
    <property type="entry name" value="DUF3850"/>
    <property type="match status" value="1"/>
</dbReference>
<accession>A0A1V8YU97</accession>
<dbReference type="Proteomes" id="UP000192477">
    <property type="component" value="Unassembled WGS sequence"/>
</dbReference>
<dbReference type="OrthoDB" id="1700487at2"/>
<dbReference type="EMBL" id="MJEA01000001">
    <property type="protein sequence ID" value="OQO71644.1"/>
    <property type="molecule type" value="Genomic_DNA"/>
</dbReference>
<feature type="domain" description="ASCH" evidence="2">
    <location>
        <begin position="9"/>
        <end position="82"/>
    </location>
</feature>
<dbReference type="GO" id="GO:0000150">
    <property type="term" value="F:DNA strand exchange activity"/>
    <property type="evidence" value="ECO:0007669"/>
    <property type="project" value="InterPro"/>
</dbReference>
<name>A0A1V8YU97_9ENTE</name>
<dbReference type="SUPFAM" id="SSF88697">
    <property type="entry name" value="PUA domain-like"/>
    <property type="match status" value="1"/>
</dbReference>
<dbReference type="Gene3D" id="2.30.130.30">
    <property type="entry name" value="Hypothetical protein"/>
    <property type="match status" value="1"/>
</dbReference>
<feature type="region of interest" description="Disordered" evidence="1">
    <location>
        <begin position="87"/>
        <end position="110"/>
    </location>
</feature>
<dbReference type="RefSeq" id="WP_081181980.1">
    <property type="nucleotide sequence ID" value="NZ_MJEA01000001.1"/>
</dbReference>
<dbReference type="AlphaFoldDB" id="A0A1V8YU97"/>
<organism evidence="3 4">
    <name type="scientific">Enterococcus villorum</name>
    <dbReference type="NCBI Taxonomy" id="112904"/>
    <lineage>
        <taxon>Bacteria</taxon>
        <taxon>Bacillati</taxon>
        <taxon>Bacillota</taxon>
        <taxon>Bacilli</taxon>
        <taxon>Lactobacillales</taxon>
        <taxon>Enterococcaceae</taxon>
        <taxon>Enterococcus</taxon>
    </lineage>
</organism>
<proteinExistence type="predicted"/>
<dbReference type="STRING" id="112904.BH747_02100"/>
<dbReference type="PROSITE" id="PS00398">
    <property type="entry name" value="RECOMBINASES_2"/>
    <property type="match status" value="1"/>
</dbReference>
<reference evidence="3 4" key="1">
    <citation type="journal article" date="2017" name="BMC Microbiol.">
        <title>Comparative genomics of Enterococcus spp. isolated from bovine feces.</title>
        <authorList>
            <person name="Beukers A.G."/>
            <person name="Zaheer R."/>
            <person name="Goji N."/>
            <person name="Amoako K.K."/>
            <person name="Chaves A.V."/>
            <person name="Ward M.P."/>
            <person name="McAllister T.A."/>
        </authorList>
    </citation>
    <scope>NUCLEOTIDE SEQUENCE [LARGE SCALE GENOMIC DNA]</scope>
    <source>
        <strain evidence="3 4">F1129D 143</strain>
    </source>
</reference>
<evidence type="ECO:0000313" key="4">
    <source>
        <dbReference type="Proteomes" id="UP000192477"/>
    </source>
</evidence>
<evidence type="ECO:0000256" key="1">
    <source>
        <dbReference type="SAM" id="MobiDB-lite"/>
    </source>
</evidence>
<gene>
    <name evidence="3" type="ORF">BH747_02100</name>
</gene>
<sequence length="110" mass="13082">MTKKNTHHLKIKTQYFSAVFKGLKTFEIRYNDRKYAVGDQIILQEVDRLGCYTGKEIIAVITYLTDYEQKENFVVFSFKKINEKENSFEETEKTYSKNKRSSIEKTFKSL</sequence>
<dbReference type="InterPro" id="IPR039440">
    <property type="entry name" value="DUF3850"/>
</dbReference>